<evidence type="ECO:0000256" key="1">
    <source>
        <dbReference type="SAM" id="MobiDB-lite"/>
    </source>
</evidence>
<accession>A0A8J4AQF6</accession>
<feature type="region of interest" description="Disordered" evidence="1">
    <location>
        <begin position="61"/>
        <end position="98"/>
    </location>
</feature>
<dbReference type="InterPro" id="IPR029063">
    <property type="entry name" value="SAM-dependent_MTases_sf"/>
</dbReference>
<evidence type="ECO:0000313" key="3">
    <source>
        <dbReference type="Proteomes" id="UP000747399"/>
    </source>
</evidence>
<dbReference type="AlphaFoldDB" id="A0A8J4AQF6"/>
<comment type="caution">
    <text evidence="2">The sequence shown here is derived from an EMBL/GenBank/DDBJ whole genome shotgun (WGS) entry which is preliminary data.</text>
</comment>
<dbReference type="Gene3D" id="3.40.50.150">
    <property type="entry name" value="Vaccinia Virus protein VP39"/>
    <property type="match status" value="1"/>
</dbReference>
<dbReference type="EMBL" id="BNCO01000003">
    <property type="protein sequence ID" value="GIL45522.1"/>
    <property type="molecule type" value="Genomic_DNA"/>
</dbReference>
<dbReference type="Proteomes" id="UP000747399">
    <property type="component" value="Unassembled WGS sequence"/>
</dbReference>
<sequence length="365" mass="39123">MRRLPIAVSAAFPDPAGLPLPCSGIRGLRVFLASPDPAAIHDAFSASALVGERGAVECWLDPGLPQRPQGPDSCGSTHTKDRSFPQSPHSAAAADDPASAANTTSIFIGRRSPVEAAVALANEQLLDWAGMLSIPQPGNLVVRLQSPVHNRLEVEDYDLAAVSGLPLDCPEALASALASLHSTLKMGGELFVSALLCNRRLGPCVTGEGLETAGVGPVMYFEDFVGALRAAGFCQPRIVRIEPWDLQGGDEEAQYILLNSNLSTFQIRAQKNRLLENTCEDYGQWVVYKGTLEGSDEAYTLDLKHRLVRNQPLMVCGNTAAMLGEAGISWLREHFIISGDRSVHYGAFMGGGGAARTTERCCLWR</sequence>
<keyword evidence="3" id="KW-1185">Reference proteome</keyword>
<dbReference type="Gene3D" id="3.40.5.100">
    <property type="match status" value="1"/>
</dbReference>
<name>A0A8J4AQF6_9CHLO</name>
<evidence type="ECO:0000313" key="2">
    <source>
        <dbReference type="EMBL" id="GIL45522.1"/>
    </source>
</evidence>
<feature type="compositionally biased region" description="Low complexity" evidence="1">
    <location>
        <begin position="87"/>
        <end position="98"/>
    </location>
</feature>
<organism evidence="2 3">
    <name type="scientific">Volvox africanus</name>
    <dbReference type="NCBI Taxonomy" id="51714"/>
    <lineage>
        <taxon>Eukaryota</taxon>
        <taxon>Viridiplantae</taxon>
        <taxon>Chlorophyta</taxon>
        <taxon>core chlorophytes</taxon>
        <taxon>Chlorophyceae</taxon>
        <taxon>CS clade</taxon>
        <taxon>Chlamydomonadales</taxon>
        <taxon>Volvocaceae</taxon>
        <taxon>Volvox</taxon>
    </lineage>
</organism>
<reference evidence="2" key="1">
    <citation type="journal article" date="2021" name="Proc. Natl. Acad. Sci. U.S.A.">
        <title>Three genomes in the algal genus Volvox reveal the fate of a haploid sex-determining region after a transition to homothallism.</title>
        <authorList>
            <person name="Yamamoto K."/>
            <person name="Hamaji T."/>
            <person name="Kawai-Toyooka H."/>
            <person name="Matsuzaki R."/>
            <person name="Takahashi F."/>
            <person name="Nishimura Y."/>
            <person name="Kawachi M."/>
            <person name="Noguchi H."/>
            <person name="Minakuchi Y."/>
            <person name="Umen J.G."/>
            <person name="Toyoda A."/>
            <person name="Nozaki H."/>
        </authorList>
    </citation>
    <scope>NUCLEOTIDE SEQUENCE</scope>
    <source>
        <strain evidence="2">NIES-3780</strain>
    </source>
</reference>
<proteinExistence type="predicted"/>
<gene>
    <name evidence="2" type="ORF">Vafri_2737</name>
</gene>
<protein>
    <submittedName>
        <fullName evidence="2">Uncharacterized protein</fullName>
    </submittedName>
</protein>